<evidence type="ECO:0000256" key="7">
    <source>
        <dbReference type="ARBA" id="ARBA00022989"/>
    </source>
</evidence>
<comment type="subcellular location">
    <subcellularLocation>
        <location evidence="10">Endomembrane system</location>
        <topology evidence="10">Single-pass type I membrane protein</topology>
    </subcellularLocation>
    <subcellularLocation>
        <location evidence="1">Endoplasmic reticulum</location>
    </subcellularLocation>
    <subcellularLocation>
        <location evidence="12">Membrane</location>
        <topology evidence="12">Single-pass membrane protein</topology>
    </subcellularLocation>
</comment>
<feature type="signal peptide" evidence="12">
    <location>
        <begin position="1"/>
        <end position="18"/>
    </location>
</feature>
<evidence type="ECO:0000256" key="1">
    <source>
        <dbReference type="ARBA" id="ARBA00004240"/>
    </source>
</evidence>
<evidence type="ECO:0000256" key="6">
    <source>
        <dbReference type="ARBA" id="ARBA00022824"/>
    </source>
</evidence>
<dbReference type="PANTHER" id="PTHR48043:SF159">
    <property type="entry name" value="EG:EG0003.4 PROTEIN-RELATED"/>
    <property type="match status" value="1"/>
</dbReference>
<evidence type="ECO:0000256" key="12">
    <source>
        <dbReference type="RuleBase" id="RU362059"/>
    </source>
</evidence>
<protein>
    <recommendedName>
        <fullName evidence="12">UDP-glucuronosyltransferase</fullName>
        <ecNumber evidence="12">2.4.1.17</ecNumber>
    </recommendedName>
</protein>
<evidence type="ECO:0000256" key="3">
    <source>
        <dbReference type="ARBA" id="ARBA00022676"/>
    </source>
</evidence>
<gene>
    <name evidence="14" type="ORF">g.10735</name>
    <name evidence="13" type="ORF">g.10737</name>
</gene>
<keyword evidence="12" id="KW-0732">Signal</keyword>
<dbReference type="PROSITE" id="PS00375">
    <property type="entry name" value="UDPGT"/>
    <property type="match status" value="1"/>
</dbReference>
<evidence type="ECO:0000313" key="13">
    <source>
        <dbReference type="EMBL" id="JAS28758.1"/>
    </source>
</evidence>
<evidence type="ECO:0000256" key="9">
    <source>
        <dbReference type="ARBA" id="ARBA00023180"/>
    </source>
</evidence>
<proteinExistence type="inferred from homology"/>
<keyword evidence="6" id="KW-0256">Endoplasmic reticulum</keyword>
<dbReference type="FunFam" id="3.40.50.2000:FF:000050">
    <property type="entry name" value="UDP-glucuronosyltransferase"/>
    <property type="match status" value="1"/>
</dbReference>
<feature type="chain" id="PRO_5008447184" description="UDP-glucuronosyltransferase" evidence="12">
    <location>
        <begin position="19"/>
        <end position="521"/>
    </location>
</feature>
<evidence type="ECO:0000256" key="11">
    <source>
        <dbReference type="RuleBase" id="RU003718"/>
    </source>
</evidence>
<dbReference type="InterPro" id="IPR002213">
    <property type="entry name" value="UDP_glucos_trans"/>
</dbReference>
<keyword evidence="8 12" id="KW-0472">Membrane</keyword>
<name>A0A1B6DZV4_9HEMI</name>
<evidence type="ECO:0000256" key="2">
    <source>
        <dbReference type="ARBA" id="ARBA00009995"/>
    </source>
</evidence>
<dbReference type="EMBL" id="GEDC01006085">
    <property type="protein sequence ID" value="JAS31213.1"/>
    <property type="molecule type" value="Transcribed_RNA"/>
</dbReference>
<evidence type="ECO:0000256" key="4">
    <source>
        <dbReference type="ARBA" id="ARBA00022679"/>
    </source>
</evidence>
<dbReference type="GO" id="GO:0016020">
    <property type="term" value="C:membrane"/>
    <property type="evidence" value="ECO:0007669"/>
    <property type="project" value="UniProtKB-SubCell"/>
</dbReference>
<evidence type="ECO:0000256" key="8">
    <source>
        <dbReference type="ARBA" id="ARBA00023136"/>
    </source>
</evidence>
<accession>A0A1B6DZV4</accession>
<keyword evidence="9" id="KW-0325">Glycoprotein</keyword>
<keyword evidence="4 11" id="KW-0808">Transferase</keyword>
<feature type="transmembrane region" description="Helical" evidence="12">
    <location>
        <begin position="471"/>
        <end position="498"/>
    </location>
</feature>
<dbReference type="EC" id="2.4.1.17" evidence="12"/>
<keyword evidence="3 11" id="KW-0328">Glycosyltransferase</keyword>
<dbReference type="Gene3D" id="3.40.50.2000">
    <property type="entry name" value="Glycogen Phosphorylase B"/>
    <property type="match status" value="2"/>
</dbReference>
<comment type="similarity">
    <text evidence="2 11">Belongs to the UDP-glycosyltransferase family.</text>
</comment>
<dbReference type="GO" id="GO:0015020">
    <property type="term" value="F:glucuronosyltransferase activity"/>
    <property type="evidence" value="ECO:0007669"/>
    <property type="project" value="UniProtKB-EC"/>
</dbReference>
<dbReference type="GO" id="GO:0005783">
    <property type="term" value="C:endoplasmic reticulum"/>
    <property type="evidence" value="ECO:0007669"/>
    <property type="project" value="UniProtKB-SubCell"/>
</dbReference>
<dbReference type="InterPro" id="IPR035595">
    <property type="entry name" value="UDP_glycos_trans_CS"/>
</dbReference>
<keyword evidence="5 12" id="KW-0812">Transmembrane</keyword>
<dbReference type="PANTHER" id="PTHR48043">
    <property type="entry name" value="EG:EG0003.4 PROTEIN-RELATED"/>
    <property type="match status" value="1"/>
</dbReference>
<evidence type="ECO:0000256" key="10">
    <source>
        <dbReference type="ARBA" id="ARBA00046288"/>
    </source>
</evidence>
<reference evidence="14" key="1">
    <citation type="submission" date="2015-12" db="EMBL/GenBank/DDBJ databases">
        <title>De novo transcriptome assembly of four potential Pierce s Disease insect vectors from Arizona vineyards.</title>
        <authorList>
            <person name="Tassone E.E."/>
        </authorList>
    </citation>
    <scope>NUCLEOTIDE SEQUENCE</scope>
</reference>
<sequence>MIRTVLSLLLLSVLESQAAQILAILPVPLISHHLYFRPILRGLVDKGHNVTVITMTPEDDANYNQIIIERKGFDELKSHVDFFEMRKYYWFVYANMLSTLGEFSGHVTLQHPEVQRMLHTGDYHFDLVLVETTFVQEAYVVFGHKFGAPVIELQSMCTSFWSNQLMSNSYPFSYFVDYRTRSDNKMDFIERLKNTILGISSIIVFRYILLPKQQALVNQYMRYDGWEGRPSLIDQLTNTSLAIVNTHVALHYPQPNNPNIIYAPGVQIRAPKELPQGFKSFFDNAKEGVVYFSLGTNLNSSMMPEPVQQIFISAFAKLPYNVLWKWETEKLPNQSKNVKLTKWCPQTDVLAHSKLKAFITQGGVHSITEAVSRAVPLVVIPLFLDQFKNSKHVETSGFGIVLNFDNITVDSVLWAMNEIIKPSYKEAAKRQSAILHDNPLPPLDNAIFWIEYVMRHKGAEHLRTGAAELSWYQYFLIDVIVFVTTIILSVLALLLFLFKEILKCLCGRKTRQNIKASKKKK</sequence>
<dbReference type="Pfam" id="PF00201">
    <property type="entry name" value="UDPGT"/>
    <property type="match status" value="1"/>
</dbReference>
<dbReference type="CDD" id="cd03784">
    <property type="entry name" value="GT1_Gtf-like"/>
    <property type="match status" value="1"/>
</dbReference>
<dbReference type="SUPFAM" id="SSF53756">
    <property type="entry name" value="UDP-Glycosyltransferase/glycogen phosphorylase"/>
    <property type="match status" value="1"/>
</dbReference>
<dbReference type="InterPro" id="IPR050271">
    <property type="entry name" value="UDP-glycosyltransferase"/>
</dbReference>
<evidence type="ECO:0000256" key="5">
    <source>
        <dbReference type="ARBA" id="ARBA00022692"/>
    </source>
</evidence>
<dbReference type="EMBL" id="GEDC01008540">
    <property type="protein sequence ID" value="JAS28758.1"/>
    <property type="molecule type" value="Transcribed_RNA"/>
</dbReference>
<keyword evidence="7 12" id="KW-1133">Transmembrane helix</keyword>
<organism evidence="14">
    <name type="scientific">Clastoptera arizonana</name>
    <name type="common">Arizona spittle bug</name>
    <dbReference type="NCBI Taxonomy" id="38151"/>
    <lineage>
        <taxon>Eukaryota</taxon>
        <taxon>Metazoa</taxon>
        <taxon>Ecdysozoa</taxon>
        <taxon>Arthropoda</taxon>
        <taxon>Hexapoda</taxon>
        <taxon>Insecta</taxon>
        <taxon>Pterygota</taxon>
        <taxon>Neoptera</taxon>
        <taxon>Paraneoptera</taxon>
        <taxon>Hemiptera</taxon>
        <taxon>Auchenorrhyncha</taxon>
        <taxon>Cercopoidea</taxon>
        <taxon>Clastopteridae</taxon>
        <taxon>Clastoptera</taxon>
    </lineage>
</organism>
<comment type="catalytic activity">
    <reaction evidence="12">
        <text>glucuronate acceptor + UDP-alpha-D-glucuronate = acceptor beta-D-glucuronoside + UDP + H(+)</text>
        <dbReference type="Rhea" id="RHEA:21032"/>
        <dbReference type="ChEBI" id="CHEBI:15378"/>
        <dbReference type="ChEBI" id="CHEBI:58052"/>
        <dbReference type="ChEBI" id="CHEBI:58223"/>
        <dbReference type="ChEBI" id="CHEBI:132367"/>
        <dbReference type="ChEBI" id="CHEBI:132368"/>
        <dbReference type="EC" id="2.4.1.17"/>
    </reaction>
</comment>
<evidence type="ECO:0000313" key="14">
    <source>
        <dbReference type="EMBL" id="JAS31213.1"/>
    </source>
</evidence>
<dbReference type="AlphaFoldDB" id="A0A1B6DZV4"/>